<dbReference type="AlphaFoldDB" id="A0A1G8CGK0"/>
<dbReference type="SUPFAM" id="SSF56784">
    <property type="entry name" value="HAD-like"/>
    <property type="match status" value="1"/>
</dbReference>
<sequence length="155" mass="17862">MTISFDLDDTLIPGMKRFPTEPQRFWHRLVSREKLRAGTLTLMRALREQDCKIYIYTTSLRSRAYIRRLFLSYGIQLDKVINKTVHDKALLGQAGSVSKLPSAFDIDLHIDDSPGVEQEGVRFNFRTFIVEEQDEDWVGNVLMKIKSLPGLAGRM</sequence>
<dbReference type="InterPro" id="IPR036412">
    <property type="entry name" value="HAD-like_sf"/>
</dbReference>
<dbReference type="EMBL" id="FNBN01000012">
    <property type="protein sequence ID" value="SDH44522.1"/>
    <property type="molecule type" value="Genomic_DNA"/>
</dbReference>
<reference evidence="1 2" key="1">
    <citation type="submission" date="2016-10" db="EMBL/GenBank/DDBJ databases">
        <authorList>
            <person name="de Groot N.N."/>
        </authorList>
    </citation>
    <scope>NUCLEOTIDE SEQUENCE [LARGE SCALE GENOMIC DNA]</scope>
    <source>
        <strain evidence="1 2">DSM 527</strain>
    </source>
</reference>
<evidence type="ECO:0000313" key="1">
    <source>
        <dbReference type="EMBL" id="SDH44522.1"/>
    </source>
</evidence>
<evidence type="ECO:0008006" key="3">
    <source>
        <dbReference type="Google" id="ProtNLM"/>
    </source>
</evidence>
<dbReference type="Gene3D" id="3.40.50.1000">
    <property type="entry name" value="HAD superfamily/HAD-like"/>
    <property type="match status" value="1"/>
</dbReference>
<organism evidence="1 2">
    <name type="scientific">Chitinophaga filiformis</name>
    <name type="common">Myxococcus filiformis</name>
    <name type="synonym">Flexibacter filiformis</name>
    <dbReference type="NCBI Taxonomy" id="104663"/>
    <lineage>
        <taxon>Bacteria</taxon>
        <taxon>Pseudomonadati</taxon>
        <taxon>Bacteroidota</taxon>
        <taxon>Chitinophagia</taxon>
        <taxon>Chitinophagales</taxon>
        <taxon>Chitinophagaceae</taxon>
        <taxon>Chitinophaga</taxon>
    </lineage>
</organism>
<dbReference type="OrthoDB" id="5431593at2"/>
<dbReference type="RefSeq" id="WP_089838180.1">
    <property type="nucleotide sequence ID" value="NZ_FNBN01000012.1"/>
</dbReference>
<name>A0A1G8CGK0_CHIFI</name>
<evidence type="ECO:0000313" key="2">
    <source>
        <dbReference type="Proteomes" id="UP000199045"/>
    </source>
</evidence>
<dbReference type="InterPro" id="IPR023214">
    <property type="entry name" value="HAD_sf"/>
</dbReference>
<dbReference type="Proteomes" id="UP000199045">
    <property type="component" value="Unassembled WGS sequence"/>
</dbReference>
<proteinExistence type="predicted"/>
<gene>
    <name evidence="1" type="ORF">SAMN04488121_112135</name>
</gene>
<accession>A0A1G8CGK0</accession>
<protein>
    <recommendedName>
        <fullName evidence="3">HAD superfamily, subfamily IIIB (Acid phosphatase)</fullName>
    </recommendedName>
</protein>